<protein>
    <submittedName>
        <fullName evidence="1">Uncharacterized protein</fullName>
    </submittedName>
</protein>
<organism>
    <name type="scientific">Solenopsis invicta</name>
    <name type="common">Red imported fire ant</name>
    <name type="synonym">Solenopsis wagneri</name>
    <dbReference type="NCBI Taxonomy" id="13686"/>
    <lineage>
        <taxon>Eukaryota</taxon>
        <taxon>Metazoa</taxon>
        <taxon>Ecdysozoa</taxon>
        <taxon>Arthropoda</taxon>
        <taxon>Hexapoda</taxon>
        <taxon>Insecta</taxon>
        <taxon>Pterygota</taxon>
        <taxon>Neoptera</taxon>
        <taxon>Endopterygota</taxon>
        <taxon>Hymenoptera</taxon>
        <taxon>Apocrita</taxon>
        <taxon>Aculeata</taxon>
        <taxon>Formicoidea</taxon>
        <taxon>Formicidae</taxon>
        <taxon>Myrmicinae</taxon>
        <taxon>Solenopsis</taxon>
    </lineage>
</organism>
<name>E9IBP2_SOLIN</name>
<dbReference type="HOGENOM" id="CLU_1637527_0_0_1"/>
<sequence length="162" mass="18610">MRTVDVEAIRNTEHRGNSLILITVPNLSWYIKHKYEYKIVALKQSFNLKHKFWDIPGLVTNYPEFGAICNFWHWSTFLYVHQNNTLPCSIYTSIVKEKFSITKSCRGVTAASTTLVQSDRSHNTSVTLSASKIFDILQVQSHIYKVVFTPVHEVLIHGAQIV</sequence>
<dbReference type="EMBL" id="GL762134">
    <property type="protein sequence ID" value="EFZ22013.1"/>
    <property type="molecule type" value="Genomic_DNA"/>
</dbReference>
<reference evidence="1" key="1">
    <citation type="journal article" date="2011" name="Proc. Natl. Acad. Sci. U.S.A.">
        <title>The genome of the fire ant Solenopsis invicta.</title>
        <authorList>
            <person name="Wurm Y."/>
            <person name="Wang J."/>
            <person name="Riba-Grognuz O."/>
            <person name="Corona M."/>
            <person name="Nygaard S."/>
            <person name="Hunt B.G."/>
            <person name="Ingram K.K."/>
            <person name="Falquet L."/>
            <person name="Nipitwattanaphon M."/>
            <person name="Gotzek D."/>
            <person name="Dijkstra M.B."/>
            <person name="Oettler J."/>
            <person name="Comtesse F."/>
            <person name="Shih C.J."/>
            <person name="Wu W.J."/>
            <person name="Yang C.C."/>
            <person name="Thomas J."/>
            <person name="Beaudoing E."/>
            <person name="Pradervand S."/>
            <person name="Flegel V."/>
            <person name="Cook E.D."/>
            <person name="Fabbretti R."/>
            <person name="Stockinger H."/>
            <person name="Long L."/>
            <person name="Farmerie W.G."/>
            <person name="Oakey J."/>
            <person name="Boomsma J.J."/>
            <person name="Pamilo P."/>
            <person name="Yi S.V."/>
            <person name="Heinze J."/>
            <person name="Goodisman M.A."/>
            <person name="Farinelli L."/>
            <person name="Harshman K."/>
            <person name="Hulo N."/>
            <person name="Cerutti L."/>
            <person name="Xenarios I."/>
            <person name="Shoemaker D."/>
            <person name="Keller L."/>
        </authorList>
    </citation>
    <scope>NUCLEOTIDE SEQUENCE [LARGE SCALE GENOMIC DNA]</scope>
</reference>
<dbReference type="AlphaFoldDB" id="E9IBP2"/>
<feature type="non-terminal residue" evidence="1">
    <location>
        <position position="162"/>
    </location>
</feature>
<evidence type="ECO:0000313" key="1">
    <source>
        <dbReference type="EMBL" id="EFZ22013.1"/>
    </source>
</evidence>
<gene>
    <name evidence="1" type="ORF">SINV_05924</name>
</gene>
<accession>E9IBP2</accession>
<proteinExistence type="predicted"/>